<gene>
    <name evidence="4" type="ORF">A2358_04590</name>
</gene>
<organism evidence="4 5">
    <name type="scientific">Candidatus Staskawiczbacteria bacterium RIFOXYB1_FULL_37_44</name>
    <dbReference type="NCBI Taxonomy" id="1802223"/>
    <lineage>
        <taxon>Bacteria</taxon>
        <taxon>Candidatus Staskawicziibacteriota</taxon>
    </lineage>
</organism>
<keyword evidence="1" id="KW-0808">Transferase</keyword>
<dbReference type="Gene3D" id="3.90.550.10">
    <property type="entry name" value="Spore Coat Polysaccharide Biosynthesis Protein SpsA, Chain A"/>
    <property type="match status" value="1"/>
</dbReference>
<dbReference type="InterPro" id="IPR029044">
    <property type="entry name" value="Nucleotide-diphossugar_trans"/>
</dbReference>
<dbReference type="STRING" id="1802223.A2358_04590"/>
<dbReference type="PANTHER" id="PTHR43584:SF8">
    <property type="entry name" value="N-ACETYLMURAMATE ALPHA-1-PHOSPHATE URIDYLYLTRANSFERASE"/>
    <property type="match status" value="1"/>
</dbReference>
<accession>A0A1G2IVZ2</accession>
<name>A0A1G2IVZ2_9BACT</name>
<feature type="domain" description="Nucleotidyl transferase" evidence="3">
    <location>
        <begin position="2"/>
        <end position="243"/>
    </location>
</feature>
<dbReference type="Pfam" id="PF00483">
    <property type="entry name" value="NTP_transferase"/>
    <property type="match status" value="1"/>
</dbReference>
<dbReference type="Proteomes" id="UP000178650">
    <property type="component" value="Unassembled WGS sequence"/>
</dbReference>
<dbReference type="InterPro" id="IPR050065">
    <property type="entry name" value="GlmU-like"/>
</dbReference>
<evidence type="ECO:0000313" key="4">
    <source>
        <dbReference type="EMBL" id="OGZ78985.1"/>
    </source>
</evidence>
<dbReference type="AlphaFoldDB" id="A0A1G2IVZ2"/>
<dbReference type="CDD" id="cd04181">
    <property type="entry name" value="NTP_transferase"/>
    <property type="match status" value="1"/>
</dbReference>
<keyword evidence="2" id="KW-0548">Nucleotidyltransferase</keyword>
<sequence length="255" mass="29295">MKVVIAAAGQGTRMLDLSMNKSKHLIEVEKRPFLAYVLDNLVAAGYNDIILVVGFKEELMEEFRKEFLKYVKSSGELKIRIINQHKILGPKEKEYGTACPVKCVKNEIGKENFIYLYGDNLFSVNDLRSLNIEDNFCYIAGLKHQNSEKYGVLIRDGEDFLDKIIEKPKEFVGNLINAGLYKFTPEVFEKINIIQKSPRGEYEITDAISLLAKDRKVKIREINDYWLDFGNPEDIKKVSDFIKNGRNKTIAESLK</sequence>
<protein>
    <recommendedName>
        <fullName evidence="3">Nucleotidyl transferase domain-containing protein</fullName>
    </recommendedName>
</protein>
<proteinExistence type="predicted"/>
<dbReference type="PANTHER" id="PTHR43584">
    <property type="entry name" value="NUCLEOTIDYL TRANSFERASE"/>
    <property type="match status" value="1"/>
</dbReference>
<evidence type="ECO:0000256" key="1">
    <source>
        <dbReference type="ARBA" id="ARBA00022679"/>
    </source>
</evidence>
<evidence type="ECO:0000256" key="2">
    <source>
        <dbReference type="ARBA" id="ARBA00022695"/>
    </source>
</evidence>
<evidence type="ECO:0000259" key="3">
    <source>
        <dbReference type="Pfam" id="PF00483"/>
    </source>
</evidence>
<comment type="caution">
    <text evidence="4">The sequence shown here is derived from an EMBL/GenBank/DDBJ whole genome shotgun (WGS) entry which is preliminary data.</text>
</comment>
<dbReference type="GO" id="GO:0016779">
    <property type="term" value="F:nucleotidyltransferase activity"/>
    <property type="evidence" value="ECO:0007669"/>
    <property type="project" value="UniProtKB-KW"/>
</dbReference>
<dbReference type="EMBL" id="MHPJ01000010">
    <property type="protein sequence ID" value="OGZ78985.1"/>
    <property type="molecule type" value="Genomic_DNA"/>
</dbReference>
<dbReference type="SUPFAM" id="SSF53448">
    <property type="entry name" value="Nucleotide-diphospho-sugar transferases"/>
    <property type="match status" value="1"/>
</dbReference>
<dbReference type="InterPro" id="IPR005835">
    <property type="entry name" value="NTP_transferase_dom"/>
</dbReference>
<evidence type="ECO:0000313" key="5">
    <source>
        <dbReference type="Proteomes" id="UP000178650"/>
    </source>
</evidence>
<reference evidence="4 5" key="1">
    <citation type="journal article" date="2016" name="Nat. Commun.">
        <title>Thousands of microbial genomes shed light on interconnected biogeochemical processes in an aquifer system.</title>
        <authorList>
            <person name="Anantharaman K."/>
            <person name="Brown C.T."/>
            <person name="Hug L.A."/>
            <person name="Sharon I."/>
            <person name="Castelle C.J."/>
            <person name="Probst A.J."/>
            <person name="Thomas B.C."/>
            <person name="Singh A."/>
            <person name="Wilkins M.J."/>
            <person name="Karaoz U."/>
            <person name="Brodie E.L."/>
            <person name="Williams K.H."/>
            <person name="Hubbard S.S."/>
            <person name="Banfield J.F."/>
        </authorList>
    </citation>
    <scope>NUCLEOTIDE SEQUENCE [LARGE SCALE GENOMIC DNA]</scope>
</reference>